<keyword evidence="2" id="KW-0489">Methyltransferase</keyword>
<organism evidence="2 3">
    <name type="scientific">Streptomyces koyangensis</name>
    <dbReference type="NCBI Taxonomy" id="188770"/>
    <lineage>
        <taxon>Bacteria</taxon>
        <taxon>Bacillati</taxon>
        <taxon>Actinomycetota</taxon>
        <taxon>Actinomycetes</taxon>
        <taxon>Kitasatosporales</taxon>
        <taxon>Streptomycetaceae</taxon>
        <taxon>Streptomyces</taxon>
        <taxon>Streptomyces aurantiacus group</taxon>
    </lineage>
</organism>
<gene>
    <name evidence="2" type="ORF">D0C37_23925</name>
</gene>
<dbReference type="InterPro" id="IPR041698">
    <property type="entry name" value="Methyltransf_25"/>
</dbReference>
<keyword evidence="2" id="KW-0808">Transferase</keyword>
<dbReference type="KEGG" id="sky:D0C37_23925"/>
<sequence length="229" mass="25340">MRDSTGFDRASDLLRRHTGDTGRPGEFTLLDREWELLDGVFSPTYTPVTGLFTTWLPFPDGGSFLEIGSGTGVTAVVAAQEGCASVTALDLSEEAVENTRRNAARHGAGDRVRVLRSDLFSALGPEERFDLIYWNSNFAEPPEGFVNETDLHHAFFDPGYDAHRRFLREAPARLNPGGRVLLGFSSIGNVELLRALAAESGQKLTLFRSQGREVDTMVIEFQMWELTAE</sequence>
<evidence type="ECO:0000313" key="3">
    <source>
        <dbReference type="Proteomes" id="UP000259636"/>
    </source>
</evidence>
<dbReference type="Gene3D" id="3.40.50.150">
    <property type="entry name" value="Vaccinia Virus protein VP39"/>
    <property type="match status" value="1"/>
</dbReference>
<dbReference type="GO" id="GO:0032259">
    <property type="term" value="P:methylation"/>
    <property type="evidence" value="ECO:0007669"/>
    <property type="project" value="UniProtKB-KW"/>
</dbReference>
<dbReference type="InterPro" id="IPR029063">
    <property type="entry name" value="SAM-dependent_MTases_sf"/>
</dbReference>
<dbReference type="PANTHER" id="PTHR18895">
    <property type="entry name" value="HEMK METHYLTRANSFERASE"/>
    <property type="match status" value="1"/>
</dbReference>
<accession>A0A385DG23</accession>
<reference evidence="2 3" key="1">
    <citation type="submission" date="2018-08" db="EMBL/GenBank/DDBJ databases">
        <authorList>
            <person name="Ferrada E.E."/>
            <person name="Latorre B.A."/>
        </authorList>
    </citation>
    <scope>NUCLEOTIDE SEQUENCE [LARGE SCALE GENOMIC DNA]</scope>
    <source>
        <strain evidence="2 3">VK-A60T</strain>
    </source>
</reference>
<dbReference type="SUPFAM" id="SSF53335">
    <property type="entry name" value="S-adenosyl-L-methionine-dependent methyltransferases"/>
    <property type="match status" value="1"/>
</dbReference>
<dbReference type="RefSeq" id="WP_003947933.1">
    <property type="nucleotide sequence ID" value="NZ_CP031742.1"/>
</dbReference>
<dbReference type="GO" id="GO:0008168">
    <property type="term" value="F:methyltransferase activity"/>
    <property type="evidence" value="ECO:0007669"/>
    <property type="project" value="UniProtKB-KW"/>
</dbReference>
<dbReference type="InterPro" id="IPR050320">
    <property type="entry name" value="N5-glutamine_MTase"/>
</dbReference>
<dbReference type="GeneID" id="300117188"/>
<dbReference type="CDD" id="cd02440">
    <property type="entry name" value="AdoMet_MTases"/>
    <property type="match status" value="1"/>
</dbReference>
<dbReference type="PANTHER" id="PTHR18895:SF74">
    <property type="entry name" value="MTRF1L RELEASE FACTOR GLUTAMINE METHYLTRANSFERASE"/>
    <property type="match status" value="1"/>
</dbReference>
<dbReference type="EMBL" id="CP031742">
    <property type="protein sequence ID" value="AXQ57348.1"/>
    <property type="molecule type" value="Genomic_DNA"/>
</dbReference>
<feature type="domain" description="Methyltransferase" evidence="1">
    <location>
        <begin position="65"/>
        <end position="138"/>
    </location>
</feature>
<name>A0A385DG23_9ACTN</name>
<protein>
    <submittedName>
        <fullName evidence="2">Methyltransferase domain-containing protein</fullName>
    </submittedName>
</protein>
<dbReference type="SMR" id="A0A385DG23"/>
<dbReference type="Proteomes" id="UP000259636">
    <property type="component" value="Chromosome"/>
</dbReference>
<evidence type="ECO:0000313" key="2">
    <source>
        <dbReference type="EMBL" id="AXQ57348.1"/>
    </source>
</evidence>
<evidence type="ECO:0000259" key="1">
    <source>
        <dbReference type="Pfam" id="PF13649"/>
    </source>
</evidence>
<proteinExistence type="predicted"/>
<dbReference type="AlphaFoldDB" id="A0A385DG23"/>
<dbReference type="Pfam" id="PF13649">
    <property type="entry name" value="Methyltransf_25"/>
    <property type="match status" value="1"/>
</dbReference>